<proteinExistence type="predicted"/>
<dbReference type="GO" id="GO:0016020">
    <property type="term" value="C:membrane"/>
    <property type="evidence" value="ECO:0007669"/>
    <property type="project" value="UniProtKB-SubCell"/>
</dbReference>
<keyword evidence="4 5" id="KW-0472">Membrane</keyword>
<keyword evidence="2 5" id="KW-0812">Transmembrane</keyword>
<feature type="transmembrane region" description="Helical" evidence="5">
    <location>
        <begin position="62"/>
        <end position="80"/>
    </location>
</feature>
<keyword evidence="3 5" id="KW-1133">Transmembrane helix</keyword>
<evidence type="ECO:0000256" key="4">
    <source>
        <dbReference type="ARBA" id="ARBA00023136"/>
    </source>
</evidence>
<evidence type="ECO:0000256" key="1">
    <source>
        <dbReference type="ARBA" id="ARBA00004141"/>
    </source>
</evidence>
<evidence type="ECO:0000256" key="5">
    <source>
        <dbReference type="SAM" id="Phobius"/>
    </source>
</evidence>
<feature type="transmembrane region" description="Helical" evidence="5">
    <location>
        <begin position="172"/>
        <end position="190"/>
    </location>
</feature>
<evidence type="ECO:0000313" key="7">
    <source>
        <dbReference type="EMBL" id="MCW6512709.1"/>
    </source>
</evidence>
<dbReference type="Proteomes" id="UP001165667">
    <property type="component" value="Unassembled WGS sequence"/>
</dbReference>
<feature type="transmembrane region" description="Helical" evidence="5">
    <location>
        <begin position="238"/>
        <end position="257"/>
    </location>
</feature>
<dbReference type="RefSeq" id="WP_282589084.1">
    <property type="nucleotide sequence ID" value="NZ_JAMOIM010000061.1"/>
</dbReference>
<evidence type="ECO:0000256" key="3">
    <source>
        <dbReference type="ARBA" id="ARBA00022989"/>
    </source>
</evidence>
<dbReference type="Pfam" id="PF00892">
    <property type="entry name" value="EamA"/>
    <property type="match status" value="2"/>
</dbReference>
<dbReference type="EMBL" id="JAMOIM010000061">
    <property type="protein sequence ID" value="MCW6512709.1"/>
    <property type="molecule type" value="Genomic_DNA"/>
</dbReference>
<dbReference type="AlphaFoldDB" id="A0AA42CMI2"/>
<protein>
    <submittedName>
        <fullName evidence="7">EamA family transporter</fullName>
    </submittedName>
</protein>
<evidence type="ECO:0000259" key="6">
    <source>
        <dbReference type="Pfam" id="PF00892"/>
    </source>
</evidence>
<accession>A0AA42CMI2</accession>
<dbReference type="InterPro" id="IPR037185">
    <property type="entry name" value="EmrE-like"/>
</dbReference>
<feature type="transmembrane region" description="Helical" evidence="5">
    <location>
        <begin position="140"/>
        <end position="160"/>
    </location>
</feature>
<dbReference type="PANTHER" id="PTHR32322">
    <property type="entry name" value="INNER MEMBRANE TRANSPORTER"/>
    <property type="match status" value="1"/>
</dbReference>
<feature type="transmembrane region" description="Helical" evidence="5">
    <location>
        <begin position="86"/>
        <end position="107"/>
    </location>
</feature>
<dbReference type="InterPro" id="IPR050638">
    <property type="entry name" value="AA-Vitamin_Transporters"/>
</dbReference>
<comment type="caution">
    <text evidence="7">The sequence shown here is derived from an EMBL/GenBank/DDBJ whole genome shotgun (WGS) entry which is preliminary data.</text>
</comment>
<evidence type="ECO:0000256" key="2">
    <source>
        <dbReference type="ARBA" id="ARBA00022692"/>
    </source>
</evidence>
<comment type="subcellular location">
    <subcellularLocation>
        <location evidence="1">Membrane</location>
        <topology evidence="1">Multi-pass membrane protein</topology>
    </subcellularLocation>
</comment>
<dbReference type="SUPFAM" id="SSF103481">
    <property type="entry name" value="Multidrug resistance efflux transporter EmrE"/>
    <property type="match status" value="2"/>
</dbReference>
<keyword evidence="8" id="KW-1185">Reference proteome</keyword>
<dbReference type="PANTHER" id="PTHR32322:SF9">
    <property type="entry name" value="AMINO-ACID METABOLITE EFFLUX PUMP-RELATED"/>
    <property type="match status" value="1"/>
</dbReference>
<evidence type="ECO:0000313" key="8">
    <source>
        <dbReference type="Proteomes" id="UP001165667"/>
    </source>
</evidence>
<name>A0AA42CMI2_9HYPH</name>
<feature type="transmembrane region" description="Helical" evidence="5">
    <location>
        <begin position="269"/>
        <end position="294"/>
    </location>
</feature>
<gene>
    <name evidence="7" type="ORF">M8523_32910</name>
</gene>
<sequence length="306" mass="32073">MSARHAALGVLVAALWGFNFVAARLALAHISPLLLVALRFGIASLPAMFLPRPRVSWSRMVALASTLFIGQFSFLFWGMHVGMPPGLASVLTQFQAVLTMVLAGAFLREMPAPRQIVGLLIATAGLILVAATVGRAGVTLTGLLLTLLAAASWAVGNVLLRAVGRTDMLSLIVWLSVIPPLPMLLLSLAVDGPPAIVSVMSSGMWISLLAVLYIAVAATLGGYALWGHLLRLYPAGSVAPFALLVPVFGLLSARITLGEQFSPMRLTGIAVLALGLVIASLPLAGWASSLLGVARRRDSKNAELHP</sequence>
<feature type="domain" description="EamA" evidence="6">
    <location>
        <begin position="8"/>
        <end position="129"/>
    </location>
</feature>
<feature type="domain" description="EamA" evidence="6">
    <location>
        <begin position="141"/>
        <end position="280"/>
    </location>
</feature>
<reference evidence="7" key="1">
    <citation type="submission" date="2022-05" db="EMBL/GenBank/DDBJ databases">
        <authorList>
            <person name="Pankratov T."/>
        </authorList>
    </citation>
    <scope>NUCLEOTIDE SEQUENCE</scope>
    <source>
        <strain evidence="7">BP6-180914</strain>
    </source>
</reference>
<feature type="transmembrane region" description="Helical" evidence="5">
    <location>
        <begin position="202"/>
        <end position="226"/>
    </location>
</feature>
<organism evidence="7 8">
    <name type="scientific">Lichenifustis flavocetrariae</name>
    <dbReference type="NCBI Taxonomy" id="2949735"/>
    <lineage>
        <taxon>Bacteria</taxon>
        <taxon>Pseudomonadati</taxon>
        <taxon>Pseudomonadota</taxon>
        <taxon>Alphaproteobacteria</taxon>
        <taxon>Hyphomicrobiales</taxon>
        <taxon>Lichenihabitantaceae</taxon>
        <taxon>Lichenifustis</taxon>
    </lineage>
</organism>
<dbReference type="InterPro" id="IPR000620">
    <property type="entry name" value="EamA_dom"/>
</dbReference>
<feature type="transmembrane region" description="Helical" evidence="5">
    <location>
        <begin position="116"/>
        <end position="134"/>
    </location>
</feature>